<evidence type="ECO:0000256" key="6">
    <source>
        <dbReference type="ARBA" id="ARBA00023136"/>
    </source>
</evidence>
<reference evidence="11" key="2">
    <citation type="submission" date="2025-09" db="UniProtKB">
        <authorList>
            <consortium name="Ensembl"/>
        </authorList>
    </citation>
    <scope>IDENTIFICATION</scope>
</reference>
<dbReference type="InterPro" id="IPR009097">
    <property type="entry name" value="Cyclic_Pdiesterase"/>
</dbReference>
<dbReference type="PANTHER" id="PTHR10156">
    <property type="entry name" value="2',3'-CYCLIC-NUCLEOTIDE 3'-PHOSPHODIESTERASE"/>
    <property type="match status" value="1"/>
</dbReference>
<protein>
    <submittedName>
        <fullName evidence="11">2',3'-cyclic nucleotide 3' phosphodiesterase</fullName>
    </submittedName>
</protein>
<feature type="compositionally biased region" description="Basic and acidic residues" evidence="9">
    <location>
        <begin position="141"/>
        <end position="153"/>
    </location>
</feature>
<dbReference type="GO" id="GO:0003723">
    <property type="term" value="F:RNA binding"/>
    <property type="evidence" value="ECO:0007669"/>
    <property type="project" value="UniProtKB-KW"/>
</dbReference>
<keyword evidence="6" id="KW-0472">Membrane</keyword>
<dbReference type="AlphaFoldDB" id="A0A3Q2YM04"/>
<evidence type="ECO:0000256" key="3">
    <source>
        <dbReference type="ARBA" id="ARBA00022553"/>
    </source>
</evidence>
<dbReference type="InterPro" id="IPR008431">
    <property type="entry name" value="CNPase"/>
</dbReference>
<evidence type="ECO:0000313" key="12">
    <source>
        <dbReference type="Proteomes" id="UP000264820"/>
    </source>
</evidence>
<evidence type="ECO:0000256" key="2">
    <source>
        <dbReference type="ARBA" id="ARBA00022481"/>
    </source>
</evidence>
<dbReference type="GO" id="GO:0005737">
    <property type="term" value="C:cytoplasm"/>
    <property type="evidence" value="ECO:0007669"/>
    <property type="project" value="TreeGrafter"/>
</dbReference>
<dbReference type="Pfam" id="PF05881">
    <property type="entry name" value="CNPase"/>
    <property type="match status" value="1"/>
</dbReference>
<evidence type="ECO:0000259" key="10">
    <source>
        <dbReference type="Pfam" id="PF05881"/>
    </source>
</evidence>
<accession>A0A3Q2YM04</accession>
<evidence type="ECO:0000256" key="1">
    <source>
        <dbReference type="ARBA" id="ARBA00004635"/>
    </source>
</evidence>
<feature type="region of interest" description="Disordered" evidence="9">
    <location>
        <begin position="1"/>
        <end position="114"/>
    </location>
</feature>
<dbReference type="Ensembl" id="ENSHCOT00000008452.1">
    <property type="protein sequence ID" value="ENSHCOP00000019554.1"/>
    <property type="gene ID" value="ENSHCOG00000005023.1"/>
</dbReference>
<dbReference type="Proteomes" id="UP000264820">
    <property type="component" value="Unplaced"/>
</dbReference>
<dbReference type="GO" id="GO:0016020">
    <property type="term" value="C:membrane"/>
    <property type="evidence" value="ECO:0007669"/>
    <property type="project" value="UniProtKB-SubCell"/>
</dbReference>
<reference evidence="11" key="1">
    <citation type="submission" date="2025-08" db="UniProtKB">
        <authorList>
            <consortium name="Ensembl"/>
        </authorList>
    </citation>
    <scope>IDENTIFICATION</scope>
</reference>
<keyword evidence="4" id="KW-0378">Hydrolase</keyword>
<dbReference type="GO" id="GO:0009214">
    <property type="term" value="P:cyclic nucleotide catabolic process"/>
    <property type="evidence" value="ECO:0007669"/>
    <property type="project" value="InterPro"/>
</dbReference>
<evidence type="ECO:0000256" key="7">
    <source>
        <dbReference type="ARBA" id="ARBA00023288"/>
    </source>
</evidence>
<keyword evidence="12" id="KW-1185">Reference proteome</keyword>
<organism evidence="11 12">
    <name type="scientific">Hippocampus comes</name>
    <name type="common">Tiger tail seahorse</name>
    <dbReference type="NCBI Taxonomy" id="109280"/>
    <lineage>
        <taxon>Eukaryota</taxon>
        <taxon>Metazoa</taxon>
        <taxon>Chordata</taxon>
        <taxon>Craniata</taxon>
        <taxon>Vertebrata</taxon>
        <taxon>Euteleostomi</taxon>
        <taxon>Actinopterygii</taxon>
        <taxon>Neopterygii</taxon>
        <taxon>Teleostei</taxon>
        <taxon>Neoteleostei</taxon>
        <taxon>Acanthomorphata</taxon>
        <taxon>Syngnathiaria</taxon>
        <taxon>Syngnathiformes</taxon>
        <taxon>Syngnathoidei</taxon>
        <taxon>Syngnathidae</taxon>
        <taxon>Hippocampus</taxon>
    </lineage>
</organism>
<dbReference type="SUPFAM" id="SSF55144">
    <property type="entry name" value="LigT-like"/>
    <property type="match status" value="1"/>
</dbReference>
<evidence type="ECO:0000256" key="9">
    <source>
        <dbReference type="SAM" id="MobiDB-lite"/>
    </source>
</evidence>
<name>A0A3Q2YM04_HIPCM</name>
<dbReference type="GO" id="GO:0004113">
    <property type="term" value="F:2',3'-cyclic-nucleotide 3'-phosphodiesterase activity"/>
    <property type="evidence" value="ECO:0007669"/>
    <property type="project" value="InterPro"/>
</dbReference>
<feature type="region of interest" description="Disordered" evidence="9">
    <location>
        <begin position="133"/>
        <end position="212"/>
    </location>
</feature>
<dbReference type="InterPro" id="IPR047325">
    <property type="entry name" value="CNPase_cat"/>
</dbReference>
<dbReference type="GeneTree" id="ENSGT00510000048410"/>
<keyword evidence="2" id="KW-0488">Methylation</keyword>
<dbReference type="PANTHER" id="PTHR10156:SF0">
    <property type="entry name" value="2',3'-CYCLIC-NUCLEOTIDE 3'-PHOSPHODIESTERASE"/>
    <property type="match status" value="1"/>
</dbReference>
<evidence type="ECO:0000256" key="5">
    <source>
        <dbReference type="ARBA" id="ARBA00022884"/>
    </source>
</evidence>
<feature type="compositionally biased region" description="Basic and acidic residues" evidence="9">
    <location>
        <begin position="1"/>
        <end position="10"/>
    </location>
</feature>
<keyword evidence="3" id="KW-0597">Phosphoprotein</keyword>
<keyword evidence="7" id="KW-0449">Lipoprotein</keyword>
<keyword evidence="5" id="KW-0694">RNA-binding</keyword>
<feature type="domain" description="Cyclic nucleotide phosphodiesterase catalytic" evidence="10">
    <location>
        <begin position="230"/>
        <end position="435"/>
    </location>
</feature>
<comment type="subcellular location">
    <subcellularLocation>
        <location evidence="1">Membrane</location>
        <topology evidence="1">Lipid-anchor</topology>
    </subcellularLocation>
</comment>
<evidence type="ECO:0000256" key="4">
    <source>
        <dbReference type="ARBA" id="ARBA00022801"/>
    </source>
</evidence>
<sequence>MDPENNREVSDMPASPQQEEVAVTQPAAAEGDGEEKQQPAGNGAGDAVGSNTAPVQDDSPLESPEAKPPVPVAVPEEPHPMSDPVPEAEIMLPPTQEDAAPQQPEELPPCSPEKVQEKVLDEVEAVVEAQEVVKEAQAQNDGEKIEASTEKPAETSMQEKALKKAEAEMAPPAEPKKESEPDTSAKSAVPPGAEASDPAPEKEPTLPSAGSLSFPILKHEKTKDALCSDFLTALDGFKKNAFSIDAIKWQEIPLEQYFKGKRSLHCTTKFCDYGKAEGAKEYAEKPEVSELYGSVFDLAVSALFVTPRTFGARVSLTDEQLVLWPADAEKEAESSVPGAGSLPLGSRAHITLGCADGVEPVQTGLDLLEILVLPEVEPVTDLELGSLRFYGEGRWMLELKEPMCAAACFSSFYKRRGPSHEKGKRDPKKKKNCAIL</sequence>
<keyword evidence="8" id="KW-0636">Prenylation</keyword>
<evidence type="ECO:0000313" key="11">
    <source>
        <dbReference type="Ensembl" id="ENSHCOP00000019554.1"/>
    </source>
</evidence>
<evidence type="ECO:0000256" key="8">
    <source>
        <dbReference type="ARBA" id="ARBA00023289"/>
    </source>
</evidence>
<proteinExistence type="predicted"/>
<dbReference type="Gene3D" id="3.90.1740.10">
    <property type="entry name" value="2',3'-cyclic nucleotide 3'-phosphodiesterase superfamily"/>
    <property type="match status" value="1"/>
</dbReference>